<evidence type="ECO:0000256" key="1">
    <source>
        <dbReference type="ARBA" id="ARBA00009036"/>
    </source>
</evidence>
<dbReference type="SUPFAM" id="SSF57997">
    <property type="entry name" value="Tropomyosin"/>
    <property type="match status" value="1"/>
</dbReference>
<proteinExistence type="inferred from homology"/>
<protein>
    <submittedName>
        <fullName evidence="6">Uncharacterized protein</fullName>
    </submittedName>
</protein>
<dbReference type="Ensembl" id="ENSAMXT00005011158.1">
    <property type="protein sequence ID" value="ENSAMXP00005010019.1"/>
    <property type="gene ID" value="ENSAMXG00005005645.1"/>
</dbReference>
<organism evidence="6 7">
    <name type="scientific">Astyanax mexicanus</name>
    <name type="common">Blind cave fish</name>
    <name type="synonym">Astyanax fasciatus mexicanus</name>
    <dbReference type="NCBI Taxonomy" id="7994"/>
    <lineage>
        <taxon>Eukaryota</taxon>
        <taxon>Metazoa</taxon>
        <taxon>Chordata</taxon>
        <taxon>Craniata</taxon>
        <taxon>Vertebrata</taxon>
        <taxon>Euteleostomi</taxon>
        <taxon>Actinopterygii</taxon>
        <taxon>Neopterygii</taxon>
        <taxon>Teleostei</taxon>
        <taxon>Ostariophysi</taxon>
        <taxon>Characiformes</taxon>
        <taxon>Characoidei</taxon>
        <taxon>Acestrorhamphidae</taxon>
        <taxon>Acestrorhamphinae</taxon>
        <taxon>Astyanax</taxon>
    </lineage>
</organism>
<evidence type="ECO:0000256" key="5">
    <source>
        <dbReference type="SAM" id="Coils"/>
    </source>
</evidence>
<comment type="similarity">
    <text evidence="1">Belongs to the tropomyosin family.</text>
</comment>
<evidence type="ECO:0000313" key="7">
    <source>
        <dbReference type="Proteomes" id="UP000694621"/>
    </source>
</evidence>
<dbReference type="InterPro" id="IPR000533">
    <property type="entry name" value="Tropomyosin"/>
</dbReference>
<dbReference type="Gene3D" id="1.20.5.170">
    <property type="match status" value="1"/>
</dbReference>
<name>A0A8B9HDH7_ASTMX</name>
<evidence type="ECO:0000256" key="3">
    <source>
        <dbReference type="ARBA" id="ARBA00023179"/>
    </source>
</evidence>
<evidence type="ECO:0000256" key="2">
    <source>
        <dbReference type="ARBA" id="ARBA00023054"/>
    </source>
</evidence>
<feature type="coiled-coil region" evidence="5">
    <location>
        <begin position="8"/>
        <end position="77"/>
    </location>
</feature>
<sequence length="105" mass="12078">MSFFYSKGGDLEEELKNVTNTLKSLEAQSEKYADKEDRYEEEIKVLTDRLKETETRAEFAEKTMAKLEKTIDDLEGKPNQIVFPNTITPCALLSQILNKITLLFP</sequence>
<dbReference type="PANTHER" id="PTHR19269">
    <property type="entry name" value="TROPOMYOSIN"/>
    <property type="match status" value="1"/>
</dbReference>
<reference evidence="6" key="1">
    <citation type="submission" date="2025-08" db="UniProtKB">
        <authorList>
            <consortium name="Ensembl"/>
        </authorList>
    </citation>
    <scope>IDENTIFICATION</scope>
</reference>
<dbReference type="GO" id="GO:0003779">
    <property type="term" value="F:actin binding"/>
    <property type="evidence" value="ECO:0007669"/>
    <property type="project" value="UniProtKB-KW"/>
</dbReference>
<keyword evidence="4" id="KW-0009">Actin-binding</keyword>
<dbReference type="AlphaFoldDB" id="A0A8B9HDH7"/>
<dbReference type="Proteomes" id="UP000694621">
    <property type="component" value="Unplaced"/>
</dbReference>
<keyword evidence="2 5" id="KW-0175">Coiled coil</keyword>
<keyword evidence="3" id="KW-0514">Muscle protein</keyword>
<dbReference type="Pfam" id="PF00261">
    <property type="entry name" value="Tropomyosin"/>
    <property type="match status" value="1"/>
</dbReference>
<evidence type="ECO:0000313" key="6">
    <source>
        <dbReference type="Ensembl" id="ENSAMXP00005010019.1"/>
    </source>
</evidence>
<accession>A0A8B9HDH7</accession>
<evidence type="ECO:0000256" key="4">
    <source>
        <dbReference type="ARBA" id="ARBA00023203"/>
    </source>
</evidence>